<dbReference type="InterPro" id="IPR000601">
    <property type="entry name" value="PKD_dom"/>
</dbReference>
<dbReference type="EMBL" id="QPIZ01000023">
    <property type="protein sequence ID" value="RCW30222.1"/>
    <property type="molecule type" value="Genomic_DNA"/>
</dbReference>
<dbReference type="SMART" id="SM00089">
    <property type="entry name" value="PKD"/>
    <property type="match status" value="6"/>
</dbReference>
<evidence type="ECO:0000256" key="2">
    <source>
        <dbReference type="ARBA" id="ARBA00023157"/>
    </source>
</evidence>
<dbReference type="Pfam" id="PF19408">
    <property type="entry name" value="PKD_6"/>
    <property type="match status" value="3"/>
</dbReference>
<evidence type="ECO:0000313" key="6">
    <source>
        <dbReference type="Proteomes" id="UP000252733"/>
    </source>
</evidence>
<proteinExistence type="predicted"/>
<dbReference type="GO" id="GO:0007156">
    <property type="term" value="P:homophilic cell adhesion via plasma membrane adhesion molecules"/>
    <property type="evidence" value="ECO:0007669"/>
    <property type="project" value="TreeGrafter"/>
</dbReference>
<dbReference type="PANTHER" id="PTHR45080:SF8">
    <property type="entry name" value="IG-LIKE DOMAIN-CONTAINING PROTEIN"/>
    <property type="match status" value="1"/>
</dbReference>
<feature type="domain" description="PKD" evidence="3">
    <location>
        <begin position="792"/>
        <end position="865"/>
    </location>
</feature>
<feature type="non-terminal residue" evidence="5">
    <location>
        <position position="1"/>
    </location>
</feature>
<dbReference type="PROSITE" id="PS50835">
    <property type="entry name" value="IG_LIKE"/>
    <property type="match status" value="3"/>
</dbReference>
<keyword evidence="2" id="KW-1015">Disulfide bond</keyword>
<feature type="domain" description="Ig-like" evidence="4">
    <location>
        <begin position="511"/>
        <end position="589"/>
    </location>
</feature>
<accession>A0A368UN61</accession>
<dbReference type="InterPro" id="IPR026341">
    <property type="entry name" value="T9SS_type_B"/>
</dbReference>
<feature type="domain" description="Ig-like" evidence="4">
    <location>
        <begin position="258"/>
        <end position="336"/>
    </location>
</feature>
<dbReference type="CDD" id="cd00146">
    <property type="entry name" value="PKD"/>
    <property type="match status" value="3"/>
</dbReference>
<dbReference type="Gene3D" id="2.60.40.10">
    <property type="entry name" value="Immunoglobulins"/>
    <property type="match status" value="13"/>
</dbReference>
<dbReference type="InterPro" id="IPR050958">
    <property type="entry name" value="Cell_Adh-Cytoskel_Orgn"/>
</dbReference>
<feature type="domain" description="PKD" evidence="3">
    <location>
        <begin position="275"/>
        <end position="339"/>
    </location>
</feature>
<dbReference type="Proteomes" id="UP000252733">
    <property type="component" value="Unassembled WGS sequence"/>
</dbReference>
<keyword evidence="1" id="KW-0732">Signal</keyword>
<reference evidence="5 6" key="1">
    <citation type="submission" date="2018-07" db="EMBL/GenBank/DDBJ databases">
        <title>Freshwater and sediment microbial communities from various areas in North America, analyzing microbe dynamics in response to fracking.</title>
        <authorList>
            <person name="Lamendella R."/>
        </authorList>
    </citation>
    <scope>NUCLEOTIDE SEQUENCE [LARGE SCALE GENOMIC DNA]</scope>
    <source>
        <strain evidence="5 6">160A</strain>
    </source>
</reference>
<dbReference type="InterPro" id="IPR022409">
    <property type="entry name" value="PKD/Chitinase_dom"/>
</dbReference>
<organism evidence="5 6">
    <name type="scientific">Marinilabilia salmonicolor</name>
    <dbReference type="NCBI Taxonomy" id="989"/>
    <lineage>
        <taxon>Bacteria</taxon>
        <taxon>Pseudomonadati</taxon>
        <taxon>Bacteroidota</taxon>
        <taxon>Bacteroidia</taxon>
        <taxon>Marinilabiliales</taxon>
        <taxon>Marinilabiliaceae</taxon>
        <taxon>Marinilabilia</taxon>
    </lineage>
</organism>
<dbReference type="Pfam" id="PF13585">
    <property type="entry name" value="CHU_C"/>
    <property type="match status" value="1"/>
</dbReference>
<dbReference type="PROSITE" id="PS50093">
    <property type="entry name" value="PKD"/>
    <property type="match status" value="6"/>
</dbReference>
<dbReference type="NCBIfam" id="TIGR04131">
    <property type="entry name" value="Bac_Flav_CTERM"/>
    <property type="match status" value="1"/>
</dbReference>
<dbReference type="InterPro" id="IPR013783">
    <property type="entry name" value="Ig-like_fold"/>
</dbReference>
<feature type="domain" description="PKD" evidence="3">
    <location>
        <begin position="528"/>
        <end position="592"/>
    </location>
</feature>
<comment type="caution">
    <text evidence="5">The sequence shown here is derived from an EMBL/GenBank/DDBJ whole genome shotgun (WGS) entry which is preliminary data.</text>
</comment>
<protein>
    <submittedName>
        <fullName evidence="5">Gliding motility-associated-like protein</fullName>
    </submittedName>
</protein>
<dbReference type="InterPro" id="IPR045829">
    <property type="entry name" value="PKD_6"/>
</dbReference>
<feature type="domain" description="PKD" evidence="3">
    <location>
        <begin position="22"/>
        <end position="86"/>
    </location>
</feature>
<dbReference type="InterPro" id="IPR003599">
    <property type="entry name" value="Ig_sub"/>
</dbReference>
<evidence type="ECO:0000256" key="1">
    <source>
        <dbReference type="ARBA" id="ARBA00022729"/>
    </source>
</evidence>
<dbReference type="InterPro" id="IPR035986">
    <property type="entry name" value="PKD_dom_sf"/>
</dbReference>
<dbReference type="RefSeq" id="WP_181872107.1">
    <property type="nucleotide sequence ID" value="NZ_QPIZ01000023.1"/>
</dbReference>
<feature type="domain" description="PKD" evidence="3">
    <location>
        <begin position="372"/>
        <end position="424"/>
    </location>
</feature>
<keyword evidence="6" id="KW-1185">Reference proteome</keyword>
<dbReference type="Pfam" id="PF13573">
    <property type="entry name" value="SprB"/>
    <property type="match status" value="5"/>
</dbReference>
<sequence length="2985" mass="316483">INENPTIDDISSNSPVCEGGTLNLSVTAIGGSGPYTYSWSGPDGFTSTNQNPTISNVTLLNSGDYDVVVTDANGCGSATSSVSVVINENPVIDNISNNGPVCAGSTLDLSVTVSGGTAPYTYSWSGPDGFISTAQNPSIANATTANAGDYDVVVTDANGCNSVTGTTTVVVSDPVIDNISNDGPVCEGADINLSVAVSGGIAPYSYSWSGPDGFTSTDQNPTVTNVAVANAGIYNVTITDSNGCFVTGTTTVVINENPTIDDISSNSPVCEGGTLNLSVTAIGGSGPYTYSWSGPDGFTSTDQNPTISNVTLLNNGDYDVVVTDANGCGSATSSVSVVINENPVIDNISNNGPVCAGSTLDLSVTVSGGTAPYTYSWSGPDGFSSTAQNPSIANATTANAGDYDVVVTDANGCNSVTGTTTVVVSDPVIDNISNDGPVCEEADINLSVAVSGGIAPYSYSWSGPDGFTSTDQNPTVTNVAVANAGIYDVTITDSNGCFVTGTTTVVINENPTIDDISSNSPVCEGGTLNLSVTAIGGSGPYTYSWSGPDGFTSTDQNPTISNVTLLNNGDYDVVVTDANGCGSVTSSVSVVINENPVIDNISNNGPICAGSTLDLSVTVSGGTAPYTYSWSGPDGFSSTAQNPSIANATTANAGDYDVVVTDANGCNSVTSSTTVVVNDLPIVNFPDASTCDGQDVTLTATPSGGGGNYVNYIWYNGGSTEIQSGTSDQLTLTGTDVELANNGATYSATVEDNNGCISAVDDMTLTVNENPSVEILYNTNPETAIDVCLGSSMTLDAQGSGGTGAYTYTWELPDGTTQTGAQVVVDPMALTDGGAYTVSVNDGNCVGTQTIDVTVVEVTATIAVTAPVAGATTICESTSVTFEAGGGDNYEFYHFDSSAGTTTMVYDAGNEWTTSTLEDGDQIYVTAFNALGCSDDSDPITMTVIANPTVAIDYPAGEDNEVCFGEDLSVVADPAGYSNYDFYIFDGTDHIKVSPDGYSSEAFTYPSDSFTDGDEFYIVASSGVGCSGESAHETVVVHTLPNATAANSGPECVGETISLQGGDAGLDSYEWFAPGADLTTDAPIATSMDHDLTNIASSDAGIYTLRVTNVNGCQATATTEVVVNELPVVSLPADYSVCEGTQNHEITATITNGTAPYNVVWEFDDGSGATTVLSGQDETIFSIGSVSAANEGTYTVTVTDANGCVSVQDNVYLTVDAAPGVAFDASSVTEVCDGAQVTLTAFGNGGVVSGSNTDDYEYVWYHEGTLINGVSTATYQFTGDNGINDGLYEVVAIDDNGNGCASPVASMNVTVYELPDATLDVNPAFFIEGTEVTFTAVDGYTSYEFQVNGTTVQGPGVDYVYQDATLQDGDEVTVFVTEDHGAIQCTNSSTVTMTVFDSVEQPVVSVTDEEYCAGAAGATVNVTNPQQDVTYEMVYDDGTAVSGYNQIVYDGTNSVSWSNVLDDNGGTSTPTTFRVKAFWAALTPDGDQLSDPFDITENPVPNQFTMSVDGNSAAGGLTETNCNAGTGYTIGLYDGWQSVDYYLILNGTQVLEVKSGSGVVSEFIFDDTYSYVGEYTIVAQNEFGCTTDILGSFIIEGDEVVIFDLNGENNGQYCEGDADGVELILSGSETGIEYELFRDGMSLGTFTGDGNPLSFGNYTEEGIYRVSVTSAGGCLYAMNNDVTVDMVAAPDEGILTDVNTNNFHFCEGSEGVDIYQDVVQIENYTYELVGPEGVVSTHTGDNSGTGITYEDITVPGEYFVRVTAGGGIGCSSETDVIQVVEDELPNIETVKQYTDLCDISGSTAIIGIDVSQTNVEYRWVDVADNNNTSSWDIGTGGRLDLVVTTAGEYLIQARNTQSGCEVEMDGTVNVELRPLPASNITVLESGGADCTNGLVLTLDNPEAGVVYQLYKEDISGDPVYVQDPVTGDGTSSLFFDPIVDSDANYYISATSEYGCPVVLDGAPWYVDISGALQKFALRPETGDICNGEDGVSFYLENSEDGVQYVLSLEGAGDTRNDTVTSVGGGMVEFGPVIEEGTYYVTGLSASDENCNSEMLNRVDLVVRPLPKAFGMIGPGTYCDPTEGVTLGLDNSQSGFEYLLQQHTSAGKRNIERFVSTTEGDTIQFTTQLFEDGTDNIYSVVSISPFGCTSSMKDSIEVKESGAIANPVIIDNEGADNDTVFFCDISGEYYTIELQSPQMDDGISYQVFDADGVMVAESTVEAGLMEPLNVVDPGTYTVQASWEDGGCTTASDTLELIGSVPAEDMHEPVYSSRVCYGTNATIKYPDNSFGWTYTLMNMNESVEEVATFVSRDTINYAAGIDTIVWTVDTGGRYFINIQSEGGACDAVPTSNIDIQMADAIPMATFTAETYNYCHNSDRVEIEIENVTQSGNYVYRLIDADGNTYGAVFNDDAEFVFSPLVGEGAPTAYGLLGKDIDSGCEFTMDVADFADIVQYPVPEVYEVIKDTIIFDPESGIEYSVGLTDYEERVVYDMYYESGDEVFSSTSGEAFNIPVETIEQEGDYFIYARHLDAPDCDPIEIGSVFMKEKGITPFNFSLADGRTDYCEGQVVRINLSNSQPGVEYQLFRNGEPVGNRIISYQTGSTITFRDDSYIGEITFEDSRVDVNYTIIGFFGDETPVPMTPEGDEITATIWENPDDKVIRMETQNGDVSLGGQCSPTQPINVIVESPDINNRYFVEFIPTDSIHLEGQTFHKLDSTDVKDYYDEIDFEVETAGFYRISVSNSGCRNHLLEDTVEIRQFRDPIAEDFLMRIPSNQISGTINVMENAITDPLLDIDDYKYEWVYPVPYDTVSFSWIDADVEFIYDDYSGKREEWNSPFIQYTRPAGFVGKDSVRYTIGIGVCPDSKIDTGLITVIVGNETLPDEKEVLIPNAFSPNGDGMNDYFVLSGIPDEGQTTLTVFNRWGNVVYESEGRRYQNDWDGKSNMSNMVSIGEDLPNGVYFYILTVKMTVDTTLKTKEYNGFIELRR</sequence>
<dbReference type="SMART" id="SM00409">
    <property type="entry name" value="IG"/>
    <property type="match status" value="12"/>
</dbReference>
<evidence type="ECO:0000259" key="3">
    <source>
        <dbReference type="PROSITE" id="PS50093"/>
    </source>
</evidence>
<dbReference type="PANTHER" id="PTHR45080">
    <property type="entry name" value="CONTACTIN 5"/>
    <property type="match status" value="1"/>
</dbReference>
<evidence type="ECO:0000259" key="4">
    <source>
        <dbReference type="PROSITE" id="PS50835"/>
    </source>
</evidence>
<feature type="domain" description="PKD" evidence="3">
    <location>
        <begin position="625"/>
        <end position="677"/>
    </location>
</feature>
<dbReference type="SUPFAM" id="SSF49299">
    <property type="entry name" value="PKD domain"/>
    <property type="match status" value="9"/>
</dbReference>
<dbReference type="InterPro" id="IPR007110">
    <property type="entry name" value="Ig-like_dom"/>
</dbReference>
<evidence type="ECO:0000313" key="5">
    <source>
        <dbReference type="EMBL" id="RCW30222.1"/>
    </source>
</evidence>
<name>A0A368UN61_9BACT</name>
<feature type="domain" description="Ig-like" evidence="4">
    <location>
        <begin position="5"/>
        <end position="83"/>
    </location>
</feature>
<dbReference type="GO" id="GO:0005886">
    <property type="term" value="C:plasma membrane"/>
    <property type="evidence" value="ECO:0007669"/>
    <property type="project" value="TreeGrafter"/>
</dbReference>
<dbReference type="GO" id="GO:0050808">
    <property type="term" value="P:synapse organization"/>
    <property type="evidence" value="ECO:0007669"/>
    <property type="project" value="TreeGrafter"/>
</dbReference>
<dbReference type="InterPro" id="IPR025667">
    <property type="entry name" value="SprB_repeat"/>
</dbReference>
<gene>
    <name evidence="5" type="ORF">DFO77_12348</name>
</gene>